<dbReference type="EMBL" id="MU154742">
    <property type="protein sequence ID" value="KAF9487906.1"/>
    <property type="molecule type" value="Genomic_DNA"/>
</dbReference>
<keyword evidence="1" id="KW-0472">Membrane</keyword>
<keyword evidence="1" id="KW-0812">Transmembrane</keyword>
<dbReference type="OrthoDB" id="2535105at2759"/>
<name>A0A9P5ZLB8_PLEER</name>
<dbReference type="AlphaFoldDB" id="A0A9P5ZLB8"/>
<accession>A0A9P5ZLB8</accession>
<protein>
    <submittedName>
        <fullName evidence="2">Uncharacterized protein</fullName>
    </submittedName>
</protein>
<gene>
    <name evidence="2" type="ORF">BDN71DRAFT_1513522</name>
</gene>
<keyword evidence="1" id="KW-1133">Transmembrane helix</keyword>
<comment type="caution">
    <text evidence="2">The sequence shown here is derived from an EMBL/GenBank/DDBJ whole genome shotgun (WGS) entry which is preliminary data.</text>
</comment>
<reference evidence="2" key="1">
    <citation type="submission" date="2020-11" db="EMBL/GenBank/DDBJ databases">
        <authorList>
            <consortium name="DOE Joint Genome Institute"/>
            <person name="Ahrendt S."/>
            <person name="Riley R."/>
            <person name="Andreopoulos W."/>
            <person name="Labutti K."/>
            <person name="Pangilinan J."/>
            <person name="Ruiz-Duenas F.J."/>
            <person name="Barrasa J.M."/>
            <person name="Sanchez-Garcia M."/>
            <person name="Camarero S."/>
            <person name="Miyauchi S."/>
            <person name="Serrano A."/>
            <person name="Linde D."/>
            <person name="Babiker R."/>
            <person name="Drula E."/>
            <person name="Ayuso-Fernandez I."/>
            <person name="Pacheco R."/>
            <person name="Padilla G."/>
            <person name="Ferreira P."/>
            <person name="Barriuso J."/>
            <person name="Kellner H."/>
            <person name="Castanera R."/>
            <person name="Alfaro M."/>
            <person name="Ramirez L."/>
            <person name="Pisabarro A.G."/>
            <person name="Kuo A."/>
            <person name="Tritt A."/>
            <person name="Lipzen A."/>
            <person name="He G."/>
            <person name="Yan M."/>
            <person name="Ng V."/>
            <person name="Cullen D."/>
            <person name="Martin F."/>
            <person name="Rosso M.-N."/>
            <person name="Henrissat B."/>
            <person name="Hibbett D."/>
            <person name="Martinez A.T."/>
            <person name="Grigoriev I.V."/>
        </authorList>
    </citation>
    <scope>NUCLEOTIDE SEQUENCE</scope>
    <source>
        <strain evidence="2">ATCC 90797</strain>
    </source>
</reference>
<evidence type="ECO:0000313" key="3">
    <source>
        <dbReference type="Proteomes" id="UP000807025"/>
    </source>
</evidence>
<organism evidence="2 3">
    <name type="scientific">Pleurotus eryngii</name>
    <name type="common">Boletus of the steppes</name>
    <dbReference type="NCBI Taxonomy" id="5323"/>
    <lineage>
        <taxon>Eukaryota</taxon>
        <taxon>Fungi</taxon>
        <taxon>Dikarya</taxon>
        <taxon>Basidiomycota</taxon>
        <taxon>Agaricomycotina</taxon>
        <taxon>Agaricomycetes</taxon>
        <taxon>Agaricomycetidae</taxon>
        <taxon>Agaricales</taxon>
        <taxon>Pleurotineae</taxon>
        <taxon>Pleurotaceae</taxon>
        <taxon>Pleurotus</taxon>
    </lineage>
</organism>
<dbReference type="Proteomes" id="UP000807025">
    <property type="component" value="Unassembled WGS sequence"/>
</dbReference>
<feature type="transmembrane region" description="Helical" evidence="1">
    <location>
        <begin position="46"/>
        <end position="69"/>
    </location>
</feature>
<evidence type="ECO:0000313" key="2">
    <source>
        <dbReference type="EMBL" id="KAF9487906.1"/>
    </source>
</evidence>
<proteinExistence type="predicted"/>
<sequence length="145" mass="15920">MAAVQVGVLISSFLFDVATLQAFSYYVTYKSDPLPLKLFLSNRSPRISSSALVWLLELSGMVFAAHLLYPAAITPYRENPPLMFLDPPHQILATIPASNWSGCAVQSLQAEEDVSPAVKKRRGQNYHDDSYVVAVVAAILNLILP</sequence>
<keyword evidence="3" id="KW-1185">Reference proteome</keyword>
<evidence type="ECO:0000256" key="1">
    <source>
        <dbReference type="SAM" id="Phobius"/>
    </source>
</evidence>